<organism evidence="9 10">
    <name type="scientific">Sedimentitalea nanhaiensis</name>
    <dbReference type="NCBI Taxonomy" id="999627"/>
    <lineage>
        <taxon>Bacteria</taxon>
        <taxon>Pseudomonadati</taxon>
        <taxon>Pseudomonadota</taxon>
        <taxon>Alphaproteobacteria</taxon>
        <taxon>Rhodobacterales</taxon>
        <taxon>Paracoccaceae</taxon>
        <taxon>Sedimentitalea</taxon>
    </lineage>
</organism>
<dbReference type="OrthoDB" id="9766870at2"/>
<dbReference type="PROSITE" id="PS50928">
    <property type="entry name" value="ABC_TM1"/>
    <property type="match status" value="1"/>
</dbReference>
<dbReference type="GO" id="GO:0055085">
    <property type="term" value="P:transmembrane transport"/>
    <property type="evidence" value="ECO:0007669"/>
    <property type="project" value="InterPro"/>
</dbReference>
<evidence type="ECO:0000256" key="1">
    <source>
        <dbReference type="ARBA" id="ARBA00004651"/>
    </source>
</evidence>
<dbReference type="PANTHER" id="PTHR43386:SF25">
    <property type="entry name" value="PEPTIDE ABC TRANSPORTER PERMEASE PROTEIN"/>
    <property type="match status" value="1"/>
</dbReference>
<dbReference type="PANTHER" id="PTHR43386">
    <property type="entry name" value="OLIGOPEPTIDE TRANSPORT SYSTEM PERMEASE PROTEIN APPC"/>
    <property type="match status" value="1"/>
</dbReference>
<keyword evidence="3" id="KW-1003">Cell membrane</keyword>
<protein>
    <submittedName>
        <fullName evidence="9">Peptide/nickel transport system permease protein</fullName>
    </submittedName>
</protein>
<dbReference type="AlphaFoldDB" id="A0A1I7DJR1"/>
<dbReference type="InterPro" id="IPR000515">
    <property type="entry name" value="MetI-like"/>
</dbReference>
<feature type="transmembrane region" description="Helical" evidence="7">
    <location>
        <begin position="15"/>
        <end position="36"/>
    </location>
</feature>
<evidence type="ECO:0000259" key="8">
    <source>
        <dbReference type="PROSITE" id="PS50928"/>
    </source>
</evidence>
<keyword evidence="5 7" id="KW-1133">Transmembrane helix</keyword>
<keyword evidence="6 7" id="KW-0472">Membrane</keyword>
<dbReference type="GO" id="GO:0005886">
    <property type="term" value="C:plasma membrane"/>
    <property type="evidence" value="ECO:0007669"/>
    <property type="project" value="UniProtKB-SubCell"/>
</dbReference>
<evidence type="ECO:0000256" key="5">
    <source>
        <dbReference type="ARBA" id="ARBA00022989"/>
    </source>
</evidence>
<evidence type="ECO:0000256" key="2">
    <source>
        <dbReference type="ARBA" id="ARBA00022448"/>
    </source>
</evidence>
<accession>A0A1I7DJR1</accession>
<comment type="similarity">
    <text evidence="7">Belongs to the binding-protein-dependent transport system permease family.</text>
</comment>
<feature type="transmembrane region" description="Helical" evidence="7">
    <location>
        <begin position="199"/>
        <end position="220"/>
    </location>
</feature>
<dbReference type="SUPFAM" id="SSF161098">
    <property type="entry name" value="MetI-like"/>
    <property type="match status" value="1"/>
</dbReference>
<dbReference type="InterPro" id="IPR050366">
    <property type="entry name" value="BP-dependent_transpt_permease"/>
</dbReference>
<evidence type="ECO:0000256" key="3">
    <source>
        <dbReference type="ARBA" id="ARBA00022475"/>
    </source>
</evidence>
<keyword evidence="4 7" id="KW-0812">Transmembrane</keyword>
<name>A0A1I7DJR1_9RHOB</name>
<feature type="transmembrane region" description="Helical" evidence="7">
    <location>
        <begin position="78"/>
        <end position="106"/>
    </location>
</feature>
<reference evidence="9 10" key="1">
    <citation type="submission" date="2016-10" db="EMBL/GenBank/DDBJ databases">
        <authorList>
            <person name="de Groot N.N."/>
        </authorList>
    </citation>
    <scope>NUCLEOTIDE SEQUENCE [LARGE SCALE GENOMIC DNA]</scope>
    <source>
        <strain evidence="9 10">CGMCC 1.10959</strain>
    </source>
</reference>
<gene>
    <name evidence="9" type="ORF">SAMN05216236_12934</name>
</gene>
<keyword evidence="10" id="KW-1185">Reference proteome</keyword>
<evidence type="ECO:0000256" key="7">
    <source>
        <dbReference type="RuleBase" id="RU363032"/>
    </source>
</evidence>
<feature type="transmembrane region" description="Helical" evidence="7">
    <location>
        <begin position="118"/>
        <end position="147"/>
    </location>
</feature>
<dbReference type="STRING" id="999627.SAMN05216236_12934"/>
<keyword evidence="2 7" id="KW-0813">Transport</keyword>
<dbReference type="Proteomes" id="UP000182466">
    <property type="component" value="Unassembled WGS sequence"/>
</dbReference>
<feature type="domain" description="ABC transmembrane type-1" evidence="8">
    <location>
        <begin position="74"/>
        <end position="277"/>
    </location>
</feature>
<evidence type="ECO:0000313" key="10">
    <source>
        <dbReference type="Proteomes" id="UP000182466"/>
    </source>
</evidence>
<evidence type="ECO:0000256" key="6">
    <source>
        <dbReference type="ARBA" id="ARBA00023136"/>
    </source>
</evidence>
<dbReference type="CDD" id="cd06261">
    <property type="entry name" value="TM_PBP2"/>
    <property type="match status" value="1"/>
</dbReference>
<comment type="subcellular location">
    <subcellularLocation>
        <location evidence="1 7">Cell membrane</location>
        <topology evidence="1 7">Multi-pass membrane protein</topology>
    </subcellularLocation>
</comment>
<sequence length="285" mass="30316">MNEILYTLRGAPVSAWIGIAIIGLYAVLAIAAPLLAPYPEAASVGAQYQPWAAPHYLGTDALGRDVLSRLIYGARNTVGIALATTALAFLLGATMGLLAATLGGWFDAISARVVDVLMAIPALIFALLILTITGTSVLALIFVIAILDSTRVYRLSRAVAQGILTMDYIEVARMRGEGLWWLIRKEVLPNAAAPLIAEFGLRFCFVFLFISALSFLGLGIQPPTADWGGMVRESAKLIGFADFSTWQTATFGLAPLLPAGAIALLTIGVNLIVDWVLHMSSGLKE</sequence>
<evidence type="ECO:0000313" key="9">
    <source>
        <dbReference type="EMBL" id="SFU11952.1"/>
    </source>
</evidence>
<dbReference type="InterPro" id="IPR035906">
    <property type="entry name" value="MetI-like_sf"/>
</dbReference>
<dbReference type="Pfam" id="PF00528">
    <property type="entry name" value="BPD_transp_1"/>
    <property type="match status" value="1"/>
</dbReference>
<evidence type="ECO:0000256" key="4">
    <source>
        <dbReference type="ARBA" id="ARBA00022692"/>
    </source>
</evidence>
<proteinExistence type="inferred from homology"/>
<dbReference type="Gene3D" id="1.10.3720.10">
    <property type="entry name" value="MetI-like"/>
    <property type="match status" value="1"/>
</dbReference>
<feature type="transmembrane region" description="Helical" evidence="7">
    <location>
        <begin position="256"/>
        <end position="277"/>
    </location>
</feature>
<dbReference type="EMBL" id="FPAW01000029">
    <property type="protein sequence ID" value="SFU11952.1"/>
    <property type="molecule type" value="Genomic_DNA"/>
</dbReference>